<dbReference type="GO" id="GO:0006338">
    <property type="term" value="P:chromatin remodeling"/>
    <property type="evidence" value="ECO:0007669"/>
    <property type="project" value="UniProtKB-ARBA"/>
</dbReference>
<organism evidence="6 7">
    <name type="scientific">Exophiala sideris</name>
    <dbReference type="NCBI Taxonomy" id="1016849"/>
    <lineage>
        <taxon>Eukaryota</taxon>
        <taxon>Fungi</taxon>
        <taxon>Dikarya</taxon>
        <taxon>Ascomycota</taxon>
        <taxon>Pezizomycotina</taxon>
        <taxon>Eurotiomycetes</taxon>
        <taxon>Chaetothyriomycetidae</taxon>
        <taxon>Chaetothyriales</taxon>
        <taxon>Herpotrichiellaceae</taxon>
        <taxon>Exophiala</taxon>
    </lineage>
</organism>
<comment type="subunit">
    <text evidence="2">Component of the NuA4 histone acetyltransferase complex.</text>
</comment>
<evidence type="ECO:0000256" key="4">
    <source>
        <dbReference type="SAM" id="MobiDB-lite"/>
    </source>
</evidence>
<gene>
    <name evidence="6" type="ORF">PV11_07642</name>
</gene>
<dbReference type="GO" id="GO:0005634">
    <property type="term" value="C:nucleus"/>
    <property type="evidence" value="ECO:0007669"/>
    <property type="project" value="UniProtKB-SubCell"/>
</dbReference>
<dbReference type="SMART" id="SM00298">
    <property type="entry name" value="CHROMO"/>
    <property type="match status" value="1"/>
</dbReference>
<dbReference type="InterPro" id="IPR008251">
    <property type="entry name" value="Chromo_shadow_dom"/>
</dbReference>
<dbReference type="STRING" id="1016849.A0A0D1YGN0"/>
<reference evidence="6 7" key="1">
    <citation type="submission" date="2015-01" db="EMBL/GenBank/DDBJ databases">
        <title>The Genome Sequence of Exophiala sideris CBS121828.</title>
        <authorList>
            <consortium name="The Broad Institute Genomics Platform"/>
            <person name="Cuomo C."/>
            <person name="de Hoog S."/>
            <person name="Gorbushina A."/>
            <person name="Stielow B."/>
            <person name="Teixiera M."/>
            <person name="Abouelleil A."/>
            <person name="Chapman S.B."/>
            <person name="Priest M."/>
            <person name="Young S.K."/>
            <person name="Wortman J."/>
            <person name="Nusbaum C."/>
            <person name="Birren B."/>
        </authorList>
    </citation>
    <scope>NUCLEOTIDE SEQUENCE [LARGE SCALE GENOMIC DNA]</scope>
    <source>
        <strain evidence="6 7">CBS 121828</strain>
    </source>
</reference>
<dbReference type="SMART" id="SM00300">
    <property type="entry name" value="ChSh"/>
    <property type="match status" value="1"/>
</dbReference>
<feature type="domain" description="Chromo" evidence="5">
    <location>
        <begin position="80"/>
        <end position="131"/>
    </location>
</feature>
<evidence type="ECO:0000256" key="2">
    <source>
        <dbReference type="ARBA" id="ARBA00011353"/>
    </source>
</evidence>
<dbReference type="InterPro" id="IPR000953">
    <property type="entry name" value="Chromo/chromo_shadow_dom"/>
</dbReference>
<feature type="compositionally biased region" description="Basic and acidic residues" evidence="4">
    <location>
        <begin position="39"/>
        <end position="48"/>
    </location>
</feature>
<dbReference type="InterPro" id="IPR023780">
    <property type="entry name" value="Chromo_domain"/>
</dbReference>
<feature type="region of interest" description="Disordered" evidence="4">
    <location>
        <begin position="1"/>
        <end position="80"/>
    </location>
</feature>
<dbReference type="InterPro" id="IPR016197">
    <property type="entry name" value="Chromo-like_dom_sf"/>
</dbReference>
<evidence type="ECO:0000256" key="3">
    <source>
        <dbReference type="ARBA" id="ARBA00023242"/>
    </source>
</evidence>
<keyword evidence="3" id="KW-0539">Nucleus</keyword>
<dbReference type="PANTHER" id="PTHR22812">
    <property type="entry name" value="CHROMOBOX PROTEIN"/>
    <property type="match status" value="1"/>
</dbReference>
<dbReference type="PROSITE" id="PS50013">
    <property type="entry name" value="CHROMO_2"/>
    <property type="match status" value="1"/>
</dbReference>
<feature type="compositionally biased region" description="Acidic residues" evidence="4">
    <location>
        <begin position="49"/>
        <end position="61"/>
    </location>
</feature>
<proteinExistence type="predicted"/>
<name>A0A0D1YGN0_9EURO</name>
<dbReference type="EMBL" id="KN846953">
    <property type="protein sequence ID" value="KIV80119.1"/>
    <property type="molecule type" value="Genomic_DNA"/>
</dbReference>
<dbReference type="Proteomes" id="UP000053599">
    <property type="component" value="Unassembled WGS sequence"/>
</dbReference>
<sequence length="246" mass="27955">MPKVPDEDLTSDEESDVGDINHGDDIPADTEAKQQLNGELHDDVKQANDEDDEDDEDDEAENGNKAGTEDSDDEAEGEVYVVEAIRGHEFRRKQLLYAIKWQGYPESQNTLEPEDNLLPDARTILAAYHKKIGGPPTALKKSKSKQSLRRQSSTEEAPEPKRRRRNNAAPAAAAEEEVSTWLPNKDNWESEVVKIDTIERTESGGLMAFVLFKNGKRTRVSNEQIYKHCPRPMLKFYEDHLKFKYV</sequence>
<protein>
    <recommendedName>
        <fullName evidence="5">Chromo domain-containing protein</fullName>
    </recommendedName>
</protein>
<dbReference type="InterPro" id="IPR051219">
    <property type="entry name" value="Heterochromatin_chromo-domain"/>
</dbReference>
<evidence type="ECO:0000313" key="6">
    <source>
        <dbReference type="EMBL" id="KIV80119.1"/>
    </source>
</evidence>
<comment type="subcellular location">
    <subcellularLocation>
        <location evidence="1">Nucleus</location>
    </subcellularLocation>
</comment>
<evidence type="ECO:0000259" key="5">
    <source>
        <dbReference type="PROSITE" id="PS50013"/>
    </source>
</evidence>
<accession>A0A0D1YGN0</accession>
<dbReference type="OrthoDB" id="433924at2759"/>
<dbReference type="Gene3D" id="2.40.50.40">
    <property type="match status" value="2"/>
</dbReference>
<dbReference type="AlphaFoldDB" id="A0A0D1YGN0"/>
<dbReference type="HOGENOM" id="CLU_045874_0_1_1"/>
<evidence type="ECO:0000256" key="1">
    <source>
        <dbReference type="ARBA" id="ARBA00004123"/>
    </source>
</evidence>
<dbReference type="Pfam" id="PF00385">
    <property type="entry name" value="Chromo"/>
    <property type="match status" value="1"/>
</dbReference>
<dbReference type="CDD" id="cd00024">
    <property type="entry name" value="CD_CSD"/>
    <property type="match status" value="1"/>
</dbReference>
<dbReference type="SUPFAM" id="SSF54160">
    <property type="entry name" value="Chromo domain-like"/>
    <property type="match status" value="2"/>
</dbReference>
<feature type="region of interest" description="Disordered" evidence="4">
    <location>
        <begin position="132"/>
        <end position="176"/>
    </location>
</feature>
<dbReference type="Pfam" id="PF01393">
    <property type="entry name" value="Chromo_shadow"/>
    <property type="match status" value="1"/>
</dbReference>
<feature type="compositionally biased region" description="Acidic residues" evidence="4">
    <location>
        <begin position="7"/>
        <end position="17"/>
    </location>
</feature>
<evidence type="ECO:0000313" key="7">
    <source>
        <dbReference type="Proteomes" id="UP000053599"/>
    </source>
</evidence>